<dbReference type="PROSITE" id="PS51257">
    <property type="entry name" value="PROKAR_LIPOPROTEIN"/>
    <property type="match status" value="1"/>
</dbReference>
<dbReference type="OrthoDB" id="4550788at2"/>
<keyword evidence="1" id="KW-0646">Protease inhibitor</keyword>
<evidence type="ECO:0000256" key="1">
    <source>
        <dbReference type="ARBA" id="ARBA00022690"/>
    </source>
</evidence>
<dbReference type="GO" id="GO:0004869">
    <property type="term" value="F:cysteine-type endopeptidase inhibitor activity"/>
    <property type="evidence" value="ECO:0007669"/>
    <property type="project" value="UniProtKB-KW"/>
</dbReference>
<dbReference type="Gene3D" id="2.60.40.2020">
    <property type="match status" value="1"/>
</dbReference>
<keyword evidence="3" id="KW-0732">Signal</keyword>
<feature type="domain" description="Proteinase inhibitor I42 chagasin" evidence="4">
    <location>
        <begin position="48"/>
        <end position="138"/>
    </location>
</feature>
<dbReference type="InterPro" id="IPR052781">
    <property type="entry name" value="Cys_protease_inhibitor_I42"/>
</dbReference>
<evidence type="ECO:0000256" key="3">
    <source>
        <dbReference type="SAM" id="SignalP"/>
    </source>
</evidence>
<feature type="signal peptide" evidence="3">
    <location>
        <begin position="1"/>
        <end position="25"/>
    </location>
</feature>
<dbReference type="InterPro" id="IPR036331">
    <property type="entry name" value="Chagasin-like_sf"/>
</dbReference>
<comment type="caution">
    <text evidence="5">The sequence shown here is derived from an EMBL/GenBank/DDBJ whole genome shotgun (WGS) entry which is preliminary data.</text>
</comment>
<gene>
    <name evidence="5" type="ORF">B8W66_21195</name>
</gene>
<dbReference type="SUPFAM" id="SSF141066">
    <property type="entry name" value="ICP-like"/>
    <property type="match status" value="1"/>
</dbReference>
<keyword evidence="6" id="KW-1185">Reference proteome</keyword>
<dbReference type="EMBL" id="NCXP01000042">
    <property type="protein sequence ID" value="OSC37659.1"/>
    <property type="molecule type" value="Genomic_DNA"/>
</dbReference>
<dbReference type="InterPro" id="IPR018990">
    <property type="entry name" value="Prot_inh_I42_chagasin"/>
</dbReference>
<name>A0A1X2LPR4_9MYCO</name>
<evidence type="ECO:0000313" key="6">
    <source>
        <dbReference type="Proteomes" id="UP000193247"/>
    </source>
</evidence>
<accession>A0A1X2LPR4</accession>
<dbReference type="Pfam" id="PF09394">
    <property type="entry name" value="Inhibitor_I42"/>
    <property type="match status" value="1"/>
</dbReference>
<proteinExistence type="predicted"/>
<feature type="chain" id="PRO_5012552674" description="Proteinase inhibitor I42 chagasin domain-containing protein" evidence="3">
    <location>
        <begin position="26"/>
        <end position="141"/>
    </location>
</feature>
<dbReference type="Proteomes" id="UP000193247">
    <property type="component" value="Unassembled WGS sequence"/>
</dbReference>
<dbReference type="RefSeq" id="WP_085327225.1">
    <property type="nucleotide sequence ID" value="NZ_NCXP01000042.1"/>
</dbReference>
<organism evidence="5 6">
    <name type="scientific">Mycobacterium decipiens</name>
    <dbReference type="NCBI Taxonomy" id="1430326"/>
    <lineage>
        <taxon>Bacteria</taxon>
        <taxon>Bacillati</taxon>
        <taxon>Actinomycetota</taxon>
        <taxon>Actinomycetes</taxon>
        <taxon>Mycobacteriales</taxon>
        <taxon>Mycobacteriaceae</taxon>
        <taxon>Mycobacterium</taxon>
    </lineage>
</organism>
<sequence length="141" mass="14983">MKVRPMVTLVLLVFLAVLGCTSSRAANNAIDVPIDDVLTQSAITRDVTLSVGDTLKVALGSNRTTAYRWTADPKVGDAAILQQTGHEYVRPNTDRMGAPGTEVWLFTALQAGTTTIVTEYSSVVGSDTAPVCTFTAKVTVH</sequence>
<dbReference type="AlphaFoldDB" id="A0A1X2LPR4"/>
<evidence type="ECO:0000256" key="2">
    <source>
        <dbReference type="ARBA" id="ARBA00022704"/>
    </source>
</evidence>
<dbReference type="PANTHER" id="PTHR36530:SF1">
    <property type="entry name" value="AMOEBIASIN-1"/>
    <property type="match status" value="1"/>
</dbReference>
<evidence type="ECO:0000259" key="4">
    <source>
        <dbReference type="Pfam" id="PF09394"/>
    </source>
</evidence>
<dbReference type="PANTHER" id="PTHR36530">
    <property type="entry name" value="INHIBITOR OF CYSTEINE PEPTIDASE"/>
    <property type="match status" value="1"/>
</dbReference>
<dbReference type="STRING" id="1430326.B8W66_21195"/>
<protein>
    <recommendedName>
        <fullName evidence="4">Proteinase inhibitor I42 chagasin domain-containing protein</fullName>
    </recommendedName>
</protein>
<reference evidence="5 6" key="1">
    <citation type="submission" date="2017-04" db="EMBL/GenBank/DDBJ databases">
        <title>The new phylogeny of genus Mycobacterium.</title>
        <authorList>
            <person name="Tortoli E."/>
            <person name="Trovato A."/>
            <person name="Cirillo D.M."/>
        </authorList>
    </citation>
    <scope>NUCLEOTIDE SEQUENCE [LARGE SCALE GENOMIC DNA]</scope>
    <source>
        <strain evidence="5 6">TBL 1200985</strain>
    </source>
</reference>
<keyword evidence="2" id="KW-0789">Thiol protease inhibitor</keyword>
<evidence type="ECO:0000313" key="5">
    <source>
        <dbReference type="EMBL" id="OSC37659.1"/>
    </source>
</evidence>